<reference evidence="2" key="1">
    <citation type="submission" date="2020-10" db="EMBL/GenBank/DDBJ databases">
        <authorList>
            <person name="Castelo-Branco R."/>
            <person name="Eusebio N."/>
            <person name="Adriana R."/>
            <person name="Vieira A."/>
            <person name="Brugerolle De Fraissinette N."/>
            <person name="Rezende De Castro R."/>
            <person name="Schneider M.P."/>
            <person name="Vasconcelos V."/>
            <person name="Leao P.N."/>
        </authorList>
    </citation>
    <scope>NUCLEOTIDE SEQUENCE</scope>
    <source>
        <strain evidence="2">LEGE 11479</strain>
    </source>
</reference>
<accession>A0A928ZU37</accession>
<dbReference type="EMBL" id="JADEXP010000098">
    <property type="protein sequence ID" value="MBE9067473.1"/>
    <property type="molecule type" value="Genomic_DNA"/>
</dbReference>
<keyword evidence="3" id="KW-1185">Reference proteome</keyword>
<evidence type="ECO:0000313" key="3">
    <source>
        <dbReference type="Proteomes" id="UP000615026"/>
    </source>
</evidence>
<dbReference type="Proteomes" id="UP000615026">
    <property type="component" value="Unassembled WGS sequence"/>
</dbReference>
<comment type="caution">
    <text evidence="2">The sequence shown here is derived from an EMBL/GenBank/DDBJ whole genome shotgun (WGS) entry which is preliminary data.</text>
</comment>
<dbReference type="RefSeq" id="WP_193993437.1">
    <property type="nucleotide sequence ID" value="NZ_JADEXP010000098.1"/>
</dbReference>
<name>A0A928ZU37_LEPEC</name>
<dbReference type="SUPFAM" id="SSF52540">
    <property type="entry name" value="P-loop containing nucleoside triphosphate hydrolases"/>
    <property type="match status" value="1"/>
</dbReference>
<dbReference type="Gene3D" id="3.40.50.300">
    <property type="entry name" value="P-loop containing nucleotide triphosphate hydrolases"/>
    <property type="match status" value="1"/>
</dbReference>
<dbReference type="PANTHER" id="PTHR12788:SF10">
    <property type="entry name" value="PROTEIN-TYROSINE SULFOTRANSFERASE"/>
    <property type="match status" value="1"/>
</dbReference>
<evidence type="ECO:0000313" key="2">
    <source>
        <dbReference type="EMBL" id="MBE9067473.1"/>
    </source>
</evidence>
<dbReference type="GO" id="GO:0008476">
    <property type="term" value="F:protein-tyrosine sulfotransferase activity"/>
    <property type="evidence" value="ECO:0007669"/>
    <property type="project" value="InterPro"/>
</dbReference>
<gene>
    <name evidence="2" type="ORF">IQ260_12475</name>
</gene>
<dbReference type="PANTHER" id="PTHR12788">
    <property type="entry name" value="PROTEIN-TYROSINE SULFOTRANSFERASE 2"/>
    <property type="match status" value="1"/>
</dbReference>
<organism evidence="2 3">
    <name type="scientific">Leptolyngbya cf. ectocarpi LEGE 11479</name>
    <dbReference type="NCBI Taxonomy" id="1828722"/>
    <lineage>
        <taxon>Bacteria</taxon>
        <taxon>Bacillati</taxon>
        <taxon>Cyanobacteriota</taxon>
        <taxon>Cyanophyceae</taxon>
        <taxon>Leptolyngbyales</taxon>
        <taxon>Leptolyngbyaceae</taxon>
        <taxon>Leptolyngbya group</taxon>
        <taxon>Leptolyngbya</taxon>
    </lineage>
</organism>
<dbReference type="AlphaFoldDB" id="A0A928ZU37"/>
<proteinExistence type="predicted"/>
<dbReference type="InterPro" id="IPR027417">
    <property type="entry name" value="P-loop_NTPase"/>
</dbReference>
<dbReference type="Pfam" id="PF13469">
    <property type="entry name" value="Sulfotransfer_3"/>
    <property type="match status" value="1"/>
</dbReference>
<evidence type="ECO:0000256" key="1">
    <source>
        <dbReference type="ARBA" id="ARBA00022679"/>
    </source>
</evidence>
<dbReference type="InterPro" id="IPR026634">
    <property type="entry name" value="TPST-like"/>
</dbReference>
<keyword evidence="1" id="KW-0808">Transferase</keyword>
<sequence length="298" mass="33808">MFSRVTSTGCIFIVGCPRSGTTLLQSLLASHSAISSFPESKFFLRLIAEPRQKSRRYKLGLASADIKPTLKRFLDEVDAPDLTLPKLPFVRSYVAGFDRILSQLAQRQGKHIWLEKTPEHLHSISDIQRYLPQAKIIHIVRNGTDTIASLYDLCQRHPQIWGQYFEGLEGCIDRWINDVAISRRYLAQPNHTVVRYETLVDSTEVEIQQLCQFLGVSFEATMLTRYQHTSQGLVRRRENWKGLNQAAIQTTGGKKFHTLLDPAQQRHVLERIAQTDLDIFGQGGVSEESEADASVSVQ</sequence>
<protein>
    <submittedName>
        <fullName evidence="2">Sulfotransferase</fullName>
    </submittedName>
</protein>
<dbReference type="PROSITE" id="PS51257">
    <property type="entry name" value="PROKAR_LIPOPROTEIN"/>
    <property type="match status" value="1"/>
</dbReference>